<feature type="domain" description="Fe2OG dioxygenase" evidence="12">
    <location>
        <begin position="162"/>
        <end position="267"/>
    </location>
</feature>
<keyword evidence="11" id="KW-0560">Oxidoreductase</keyword>
<dbReference type="eggNOG" id="COG3491">
    <property type="taxonomic scope" value="Bacteria"/>
</dbReference>
<sequence>MSATADIPVVSLDLHAHDADRFGAALGDTFRRFGFAVVADHAIPVPLLAEADAQMRALFALPVEVKRAWYRPDLAGARGYTPFGIEGAKGAAHRDLKEFWQMGRDEESPGAMANLWPAQLPGFRPAFAALFGEFERVGAAVLSGVARHLGLADDWFVDAVTGGNSTLRLLHYPPVEIEGAGVRAGAHEDIDLVTLLLGAEEAGLELRDREGRWLAVRPPEGALVINVGDMLQRLTNHVLPSTTHRVVNPPETRRGIARYSMPFFLHPRPDFLIRTLPQCIGVGEPDRYPEPITERAFLEQRLYEIGLKKNPKEELGVN</sequence>
<dbReference type="InterPro" id="IPR050231">
    <property type="entry name" value="Iron_ascorbate_oxido_reductase"/>
</dbReference>
<dbReference type="EMBL" id="AEWJ01000018">
    <property type="protein sequence ID" value="EGD60573.1"/>
    <property type="molecule type" value="Genomic_DNA"/>
</dbReference>
<protein>
    <recommendedName>
        <fullName evidence="5">2-oxoglutarate-dependent ethylene/succinate-forming enzyme</fullName>
        <ecNumber evidence="4">1.13.12.19</ecNumber>
        <ecNumber evidence="3">1.14.20.7</ecNumber>
    </recommendedName>
    <alternativeName>
        <fullName evidence="7">2-oxoglutarate dioxygenase (ethylene-forming)</fullName>
    </alternativeName>
    <alternativeName>
        <fullName evidence="8">2-oxoglutarate/L-arginine monooxygenase/decarboxylase (succinate-forming)</fullName>
    </alternativeName>
</protein>
<dbReference type="EC" id="1.13.12.19" evidence="4"/>
<dbReference type="HOGENOM" id="CLU_010119_6_3_5"/>
<evidence type="ECO:0000256" key="3">
    <source>
        <dbReference type="ARBA" id="ARBA00012293"/>
    </source>
</evidence>
<keyword evidence="11" id="KW-0479">Metal-binding</keyword>
<dbReference type="EC" id="1.14.20.7" evidence="3"/>
<evidence type="ECO:0000256" key="8">
    <source>
        <dbReference type="ARBA" id="ARBA00031282"/>
    </source>
</evidence>
<comment type="cofactor">
    <cofactor evidence="1">
        <name>Fe(2+)</name>
        <dbReference type="ChEBI" id="CHEBI:29033"/>
    </cofactor>
</comment>
<dbReference type="InterPro" id="IPR027443">
    <property type="entry name" value="IPNS-like_sf"/>
</dbReference>
<dbReference type="GO" id="GO:0102276">
    <property type="term" value="F:2-oxoglutarate oxygenase/decarboxylase (ethylene-forming) activity"/>
    <property type="evidence" value="ECO:0007669"/>
    <property type="project" value="UniProtKB-EC"/>
</dbReference>
<keyword evidence="11" id="KW-0408">Iron</keyword>
<dbReference type="AlphaFoldDB" id="F1Z4G3"/>
<dbReference type="InterPro" id="IPR044861">
    <property type="entry name" value="IPNS-like_FE2OG_OXY"/>
</dbReference>
<dbReference type="OrthoDB" id="21825at2"/>
<dbReference type="Pfam" id="PF14226">
    <property type="entry name" value="DIOX_N"/>
    <property type="match status" value="1"/>
</dbReference>
<organism evidence="13 14">
    <name type="scientific">Novosphingobium nitrogenifigens DSM 19370</name>
    <dbReference type="NCBI Taxonomy" id="983920"/>
    <lineage>
        <taxon>Bacteria</taxon>
        <taxon>Pseudomonadati</taxon>
        <taxon>Pseudomonadota</taxon>
        <taxon>Alphaproteobacteria</taxon>
        <taxon>Sphingomonadales</taxon>
        <taxon>Sphingomonadaceae</taxon>
        <taxon>Novosphingobium</taxon>
    </lineage>
</organism>
<dbReference type="InterPro" id="IPR005123">
    <property type="entry name" value="Oxoglu/Fe-dep_dioxygenase_dom"/>
</dbReference>
<comment type="catalytic activity">
    <reaction evidence="10">
        <text>L-arginine + 2-oxoglutarate + O2 = guanidine + L-glutamate 5-semialdehyde + succinate + CO2</text>
        <dbReference type="Rhea" id="RHEA:31535"/>
        <dbReference type="ChEBI" id="CHEBI:15379"/>
        <dbReference type="ChEBI" id="CHEBI:16526"/>
        <dbReference type="ChEBI" id="CHEBI:16810"/>
        <dbReference type="ChEBI" id="CHEBI:30031"/>
        <dbReference type="ChEBI" id="CHEBI:30087"/>
        <dbReference type="ChEBI" id="CHEBI:32682"/>
        <dbReference type="ChEBI" id="CHEBI:58066"/>
        <dbReference type="EC" id="1.14.20.7"/>
    </reaction>
</comment>
<dbReference type="RefSeq" id="WP_008068451.1">
    <property type="nucleotide sequence ID" value="NZ_AQWK01000009.1"/>
</dbReference>
<dbReference type="PROSITE" id="PS51471">
    <property type="entry name" value="FE2OG_OXY"/>
    <property type="match status" value="1"/>
</dbReference>
<accession>F1Z4G3</accession>
<evidence type="ECO:0000256" key="11">
    <source>
        <dbReference type="RuleBase" id="RU003682"/>
    </source>
</evidence>
<evidence type="ECO:0000256" key="10">
    <source>
        <dbReference type="ARBA" id="ARBA00049359"/>
    </source>
</evidence>
<evidence type="ECO:0000313" key="13">
    <source>
        <dbReference type="EMBL" id="EGD60573.1"/>
    </source>
</evidence>
<evidence type="ECO:0000313" key="14">
    <source>
        <dbReference type="Proteomes" id="UP000004728"/>
    </source>
</evidence>
<evidence type="ECO:0000259" key="12">
    <source>
        <dbReference type="PROSITE" id="PS51471"/>
    </source>
</evidence>
<dbReference type="GO" id="GO:0046872">
    <property type="term" value="F:metal ion binding"/>
    <property type="evidence" value="ECO:0007669"/>
    <property type="project" value="UniProtKB-KW"/>
</dbReference>
<gene>
    <name evidence="13" type="ORF">Y88_2863</name>
</gene>
<keyword evidence="14" id="KW-1185">Reference proteome</keyword>
<evidence type="ECO:0000256" key="9">
    <source>
        <dbReference type="ARBA" id="ARBA00047725"/>
    </source>
</evidence>
<dbReference type="Gene3D" id="2.60.120.330">
    <property type="entry name" value="B-lactam Antibiotic, Isopenicillin N Synthase, Chain"/>
    <property type="match status" value="1"/>
</dbReference>
<evidence type="ECO:0000256" key="7">
    <source>
        <dbReference type="ARBA" id="ARBA00031011"/>
    </source>
</evidence>
<comment type="similarity">
    <text evidence="11">Belongs to the iron/ascorbate-dependent oxidoreductase family.</text>
</comment>
<dbReference type="GO" id="GO:0009693">
    <property type="term" value="P:ethylene biosynthetic process"/>
    <property type="evidence" value="ECO:0007669"/>
    <property type="project" value="UniProtKB-KW"/>
</dbReference>
<comment type="pathway">
    <text evidence="2">Alkene biosynthesis; ethylene biosynthesis via 2-oxoglutarate.</text>
</comment>
<dbReference type="Pfam" id="PF03171">
    <property type="entry name" value="2OG-FeII_Oxy"/>
    <property type="match status" value="1"/>
</dbReference>
<dbReference type="InParanoid" id="F1Z4G3"/>
<evidence type="ECO:0000256" key="4">
    <source>
        <dbReference type="ARBA" id="ARBA00012531"/>
    </source>
</evidence>
<dbReference type="Proteomes" id="UP000004728">
    <property type="component" value="Unassembled WGS sequence"/>
</dbReference>
<dbReference type="InterPro" id="IPR026992">
    <property type="entry name" value="DIOX_N"/>
</dbReference>
<name>F1Z4G3_9SPHN</name>
<proteinExistence type="inferred from homology"/>
<dbReference type="STRING" id="983920.Y88_2863"/>
<evidence type="ECO:0000256" key="2">
    <source>
        <dbReference type="ARBA" id="ARBA00004767"/>
    </source>
</evidence>
<dbReference type="PANTHER" id="PTHR47990">
    <property type="entry name" value="2-OXOGLUTARATE (2OG) AND FE(II)-DEPENDENT OXYGENASE SUPERFAMILY PROTEIN-RELATED"/>
    <property type="match status" value="1"/>
</dbReference>
<dbReference type="SUPFAM" id="SSF51197">
    <property type="entry name" value="Clavaminate synthase-like"/>
    <property type="match status" value="1"/>
</dbReference>
<comment type="caution">
    <text evidence="13">The sequence shown here is derived from an EMBL/GenBank/DDBJ whole genome shotgun (WGS) entry which is preliminary data.</text>
</comment>
<keyword evidence="6" id="KW-0266">Ethylene biosynthesis</keyword>
<comment type="catalytic activity">
    <reaction evidence="9">
        <text>2-oxoglutarate + O2 + 2 H(+) = ethene + 3 CO2 + H2O</text>
        <dbReference type="Rhea" id="RHEA:31523"/>
        <dbReference type="ChEBI" id="CHEBI:15377"/>
        <dbReference type="ChEBI" id="CHEBI:15378"/>
        <dbReference type="ChEBI" id="CHEBI:15379"/>
        <dbReference type="ChEBI" id="CHEBI:16526"/>
        <dbReference type="ChEBI" id="CHEBI:16810"/>
        <dbReference type="ChEBI" id="CHEBI:18153"/>
        <dbReference type="EC" id="1.13.12.19"/>
    </reaction>
</comment>
<evidence type="ECO:0000256" key="5">
    <source>
        <dbReference type="ARBA" id="ARBA00019045"/>
    </source>
</evidence>
<evidence type="ECO:0000256" key="6">
    <source>
        <dbReference type="ARBA" id="ARBA00022666"/>
    </source>
</evidence>
<evidence type="ECO:0000256" key="1">
    <source>
        <dbReference type="ARBA" id="ARBA00001954"/>
    </source>
</evidence>
<reference evidence="13 14" key="1">
    <citation type="journal article" date="2012" name="J. Bacteriol.">
        <title>Draft Genome Sequence of Novosphingobium nitrogenifigens Y88T.</title>
        <authorList>
            <person name="Strabala T.J."/>
            <person name="Macdonald L."/>
            <person name="Liu V."/>
            <person name="Smit A.M."/>
        </authorList>
    </citation>
    <scope>NUCLEOTIDE SEQUENCE [LARGE SCALE GENOMIC DNA]</scope>
    <source>
        <strain evidence="13 14">DSM 19370</strain>
    </source>
</reference>